<dbReference type="AlphaFoldDB" id="A0A5F9CIB5"/>
<dbReference type="GeneTree" id="ENSGT00940000154158"/>
<dbReference type="PANTHER" id="PTHR10969">
    <property type="entry name" value="MICROTUBULE-ASSOCIATED PROTEINS 1A/1B LIGHT CHAIN 3-RELATED"/>
    <property type="match status" value="1"/>
</dbReference>
<evidence type="ECO:0000256" key="3">
    <source>
        <dbReference type="ARBA" id="ARBA00023136"/>
    </source>
</evidence>
<dbReference type="GO" id="GO:0016020">
    <property type="term" value="C:membrane"/>
    <property type="evidence" value="ECO:0007669"/>
    <property type="project" value="UniProtKB-SubCell"/>
</dbReference>
<reference evidence="7 8" key="1">
    <citation type="journal article" date="2011" name="Nature">
        <title>A high-resolution map of human evolutionary constraint using 29 mammals.</title>
        <authorList>
            <person name="Lindblad-Toh K."/>
            <person name="Garber M."/>
            <person name="Zuk O."/>
            <person name="Lin M.F."/>
            <person name="Parker B.J."/>
            <person name="Washietl S."/>
            <person name="Kheradpour P."/>
            <person name="Ernst J."/>
            <person name="Jordan G."/>
            <person name="Mauceli E."/>
            <person name="Ward L.D."/>
            <person name="Lowe C.B."/>
            <person name="Holloway A.K."/>
            <person name="Clamp M."/>
            <person name="Gnerre S."/>
            <person name="Alfoldi J."/>
            <person name="Beal K."/>
            <person name="Chang J."/>
            <person name="Clawson H."/>
            <person name="Cuff J."/>
            <person name="Di Palma F."/>
            <person name="Fitzgerald S."/>
            <person name="Flicek P."/>
            <person name="Guttman M."/>
            <person name="Hubisz M.J."/>
            <person name="Jaffe D.B."/>
            <person name="Jungreis I."/>
            <person name="Kent W.J."/>
            <person name="Kostka D."/>
            <person name="Lara M."/>
            <person name="Martins A.L."/>
            <person name="Massingham T."/>
            <person name="Moltke I."/>
            <person name="Raney B.J."/>
            <person name="Rasmussen M.D."/>
            <person name="Robinson J."/>
            <person name="Stark A."/>
            <person name="Vilella A.J."/>
            <person name="Wen J."/>
            <person name="Xie X."/>
            <person name="Zody M.C."/>
            <person name="Baldwin J."/>
            <person name="Bloom T."/>
            <person name="Chin C.W."/>
            <person name="Heiman D."/>
            <person name="Nicol R."/>
            <person name="Nusbaum C."/>
            <person name="Young S."/>
            <person name="Wilkinson J."/>
            <person name="Worley K.C."/>
            <person name="Kovar C.L."/>
            <person name="Muzny D.M."/>
            <person name="Gibbs R.A."/>
            <person name="Cree A."/>
            <person name="Dihn H.H."/>
            <person name="Fowler G."/>
            <person name="Jhangiani S."/>
            <person name="Joshi V."/>
            <person name="Lee S."/>
            <person name="Lewis L.R."/>
            <person name="Nazareth L.V."/>
            <person name="Okwuonu G."/>
            <person name="Santibanez J."/>
            <person name="Warren W.C."/>
            <person name="Mardis E.R."/>
            <person name="Weinstock G.M."/>
            <person name="Wilson R.K."/>
            <person name="Delehaunty K."/>
            <person name="Dooling D."/>
            <person name="Fronik C."/>
            <person name="Fulton L."/>
            <person name="Fulton B."/>
            <person name="Graves T."/>
            <person name="Minx P."/>
            <person name="Sodergren E."/>
            <person name="Birney E."/>
            <person name="Margulies E.H."/>
            <person name="Herrero J."/>
            <person name="Green E.D."/>
            <person name="Haussler D."/>
            <person name="Siepel A."/>
            <person name="Goldman N."/>
            <person name="Pollard K.S."/>
            <person name="Pedersen J.S."/>
            <person name="Lander E.S."/>
            <person name="Kellis M."/>
        </authorList>
    </citation>
    <scope>NUCLEOTIDE SEQUENCE [LARGE SCALE GENOMIC DNA]</scope>
    <source>
        <strain evidence="7 8">Thorbecke inbred</strain>
    </source>
</reference>
<dbReference type="Pfam" id="PF02991">
    <property type="entry name" value="ATG8"/>
    <property type="match status" value="1"/>
</dbReference>
<dbReference type="SMR" id="A0A5F9CIB5"/>
<reference evidence="7" key="3">
    <citation type="submission" date="2025-09" db="UniProtKB">
        <authorList>
            <consortium name="Ensembl"/>
        </authorList>
    </citation>
    <scope>IDENTIFICATION</scope>
    <source>
        <strain evidence="7">Thorbecke</strain>
    </source>
</reference>
<protein>
    <recommendedName>
        <fullName evidence="9">Microtubule associated protein 1 light chain 3 beta</fullName>
    </recommendedName>
</protein>
<organism evidence="7 8">
    <name type="scientific">Oryctolagus cuniculus</name>
    <name type="common">Rabbit</name>
    <dbReference type="NCBI Taxonomy" id="9986"/>
    <lineage>
        <taxon>Eukaryota</taxon>
        <taxon>Metazoa</taxon>
        <taxon>Chordata</taxon>
        <taxon>Craniata</taxon>
        <taxon>Vertebrata</taxon>
        <taxon>Euteleostomi</taxon>
        <taxon>Mammalia</taxon>
        <taxon>Eutheria</taxon>
        <taxon>Euarchontoglires</taxon>
        <taxon>Glires</taxon>
        <taxon>Lagomorpha</taxon>
        <taxon>Leporidae</taxon>
        <taxon>Oryctolagus</taxon>
    </lineage>
</organism>
<evidence type="ECO:0000256" key="1">
    <source>
        <dbReference type="ARBA" id="ARBA00004370"/>
    </source>
</evidence>
<evidence type="ECO:0000313" key="7">
    <source>
        <dbReference type="Ensembl" id="ENSOCUP00000033398.1"/>
    </source>
</evidence>
<keyword evidence="4 5" id="KW-0449">Lipoprotein</keyword>
<comment type="similarity">
    <text evidence="2 6">Belongs to the ATG8 family.</text>
</comment>
<dbReference type="SUPFAM" id="SSF54236">
    <property type="entry name" value="Ubiquitin-like"/>
    <property type="match status" value="1"/>
</dbReference>
<dbReference type="InterPro" id="IPR004241">
    <property type="entry name" value="Atg8-like"/>
</dbReference>
<evidence type="ECO:0008006" key="9">
    <source>
        <dbReference type="Google" id="ProtNLM"/>
    </source>
</evidence>
<reference evidence="7" key="2">
    <citation type="submission" date="2025-08" db="UniProtKB">
        <authorList>
            <consortium name="Ensembl"/>
        </authorList>
    </citation>
    <scope>IDENTIFICATION</scope>
    <source>
        <strain evidence="7">Thorbecke</strain>
    </source>
</reference>
<feature type="lipid moiety-binding region" description="Phosphatidylserine amidated glycine; alternate" evidence="5">
    <location>
        <position position="61"/>
    </location>
</feature>
<keyword evidence="3" id="KW-0472">Membrane</keyword>
<accession>A0A5F9CIB5</accession>
<comment type="subcellular location">
    <subcellularLocation>
        <location evidence="1">Membrane</location>
    </subcellularLocation>
</comment>
<dbReference type="InParanoid" id="A0A5F9CIB5"/>
<dbReference type="Gene3D" id="3.10.20.90">
    <property type="entry name" value="Phosphatidylinositol 3-kinase Catalytic Subunit, Chain A, domain 1"/>
    <property type="match status" value="1"/>
</dbReference>
<keyword evidence="8" id="KW-1185">Reference proteome</keyword>
<dbReference type="STRING" id="9986.ENSOCUP00000033398"/>
<evidence type="ECO:0000256" key="4">
    <source>
        <dbReference type="ARBA" id="ARBA00023288"/>
    </source>
</evidence>
<dbReference type="EMBL" id="AAGW02038064">
    <property type="status" value="NOT_ANNOTATED_CDS"/>
    <property type="molecule type" value="Genomic_DNA"/>
</dbReference>
<evidence type="ECO:0000256" key="5">
    <source>
        <dbReference type="PIRSR" id="PIRSR604241-50"/>
    </source>
</evidence>
<evidence type="ECO:0000256" key="6">
    <source>
        <dbReference type="RuleBase" id="RU004384"/>
    </source>
</evidence>
<dbReference type="Proteomes" id="UP000001811">
    <property type="component" value="Chromosome 1"/>
</dbReference>
<sequence length="66" mass="7394">MSKLIKIIRRHLQLNANQAIFLSVNGHSVVSMSTPISEIHKNEKDEAGFLYMVYASQETFGVTLSV</sequence>
<proteinExistence type="inferred from homology"/>
<dbReference type="Ensembl" id="ENSOCUT00000053578.1">
    <property type="protein sequence ID" value="ENSOCUP00000033398.1"/>
    <property type="gene ID" value="ENSOCUG00000037770.1"/>
</dbReference>
<keyword evidence="6" id="KW-0072">Autophagy</keyword>
<dbReference type="InterPro" id="IPR029071">
    <property type="entry name" value="Ubiquitin-like_domsf"/>
</dbReference>
<evidence type="ECO:0000256" key="2">
    <source>
        <dbReference type="ARBA" id="ARBA00007293"/>
    </source>
</evidence>
<dbReference type="GO" id="GO:0006914">
    <property type="term" value="P:autophagy"/>
    <property type="evidence" value="ECO:0007669"/>
    <property type="project" value="UniProtKB-KW"/>
</dbReference>
<evidence type="ECO:0000313" key="8">
    <source>
        <dbReference type="Proteomes" id="UP000001811"/>
    </source>
</evidence>
<name>A0A5F9CIB5_RABIT</name>